<evidence type="ECO:0000313" key="2">
    <source>
        <dbReference type="EMBL" id="ARF65564.1"/>
    </source>
</evidence>
<dbReference type="AlphaFoldDB" id="A0A1V0UK15"/>
<dbReference type="NCBIfam" id="TIGR01428">
    <property type="entry name" value="HAD_type_II"/>
    <property type="match status" value="1"/>
</dbReference>
<dbReference type="Pfam" id="PF00702">
    <property type="entry name" value="Hydrolase"/>
    <property type="match status" value="1"/>
</dbReference>
<dbReference type="KEGG" id="svu:B1H20_32200"/>
<dbReference type="Gene3D" id="3.40.50.1000">
    <property type="entry name" value="HAD superfamily/HAD-like"/>
    <property type="match status" value="1"/>
</dbReference>
<organism evidence="2 3">
    <name type="scientific">Streptomyces violaceoruber</name>
    <dbReference type="NCBI Taxonomy" id="1935"/>
    <lineage>
        <taxon>Bacteria</taxon>
        <taxon>Bacillati</taxon>
        <taxon>Actinomycetota</taxon>
        <taxon>Actinomycetes</taxon>
        <taxon>Kitasatosporales</taxon>
        <taxon>Streptomycetaceae</taxon>
        <taxon>Streptomyces</taxon>
        <taxon>Streptomyces violaceoruber group</taxon>
    </lineage>
</organism>
<dbReference type="PANTHER" id="PTHR43316:SF3">
    <property type="entry name" value="HALOACID DEHALOGENASE, TYPE II (AFU_ORTHOLOGUE AFUA_2G07750)-RELATED"/>
    <property type="match status" value="1"/>
</dbReference>
<evidence type="ECO:0000256" key="1">
    <source>
        <dbReference type="ARBA" id="ARBA00022801"/>
    </source>
</evidence>
<dbReference type="OrthoDB" id="3774052at2"/>
<dbReference type="NCBIfam" id="TIGR01493">
    <property type="entry name" value="HAD-SF-IA-v2"/>
    <property type="match status" value="1"/>
</dbReference>
<dbReference type="GO" id="GO:0019120">
    <property type="term" value="F:hydrolase activity, acting on acid halide bonds, in C-halide compounds"/>
    <property type="evidence" value="ECO:0007669"/>
    <property type="project" value="InterPro"/>
</dbReference>
<dbReference type="EMBL" id="CP020570">
    <property type="protein sequence ID" value="ARF65564.1"/>
    <property type="molecule type" value="Genomic_DNA"/>
</dbReference>
<protein>
    <submittedName>
        <fullName evidence="2">Haloacid dehalogenase, type II</fullName>
    </submittedName>
</protein>
<gene>
    <name evidence="2" type="ORF">B1H20_32200</name>
</gene>
<reference evidence="2 3" key="1">
    <citation type="submission" date="2017-03" db="EMBL/GenBank/DDBJ databases">
        <title>Complete Genome Sequence of a natural compounds producer, Streptomyces violaceus S21.</title>
        <authorList>
            <person name="Zhong C."/>
            <person name="Zhao Z."/>
            <person name="Fu J."/>
            <person name="Zong G."/>
            <person name="Qin R."/>
            <person name="Cao G."/>
        </authorList>
    </citation>
    <scope>NUCLEOTIDE SEQUENCE [LARGE SCALE GENOMIC DNA]</scope>
    <source>
        <strain evidence="2 3">S21</strain>
    </source>
</reference>
<dbReference type="STRING" id="1935.B1H20_32200"/>
<dbReference type="Gene3D" id="1.10.150.750">
    <property type="match status" value="1"/>
</dbReference>
<dbReference type="RefSeq" id="WP_050492707.1">
    <property type="nucleotide sequence ID" value="NZ_CP020570.1"/>
</dbReference>
<accession>A0A1V0UK15</accession>
<dbReference type="InterPro" id="IPR023214">
    <property type="entry name" value="HAD_sf"/>
</dbReference>
<name>A0A1V0UK15_STRVN</name>
<dbReference type="InterPro" id="IPR036412">
    <property type="entry name" value="HAD-like_sf"/>
</dbReference>
<dbReference type="InterPro" id="IPR051540">
    <property type="entry name" value="S-2-haloacid_dehalogenase"/>
</dbReference>
<dbReference type="InterPro" id="IPR006328">
    <property type="entry name" value="2-HAD"/>
</dbReference>
<sequence length="242" mass="26183">MTLPEFDAVVLDVLGTLVDEPAGLRAGLRAFGPHLDEPAIEELVELWQRHIELEQRRVLDKARPYAVSDALDREAARAVAEAAGVDDPVAEAALALSARKLPPWPDTGAGLARLAERYPLIGLSNASRTALLGINAHAGLRWHQALSAEDARTYKPDPEVYRLAVTVSGVPPERLLMVAAHAWDLRGAQDLGLRTAYVARPVGDPPGPFDRFDLYADDLADLVGRLGHAPPGRPLDRAADER</sequence>
<dbReference type="InterPro" id="IPR006439">
    <property type="entry name" value="HAD-SF_hydro_IA"/>
</dbReference>
<proteinExistence type="predicted"/>
<dbReference type="PRINTS" id="PR00413">
    <property type="entry name" value="HADHALOGNASE"/>
</dbReference>
<keyword evidence="1" id="KW-0378">Hydrolase</keyword>
<evidence type="ECO:0000313" key="3">
    <source>
        <dbReference type="Proteomes" id="UP000192445"/>
    </source>
</evidence>
<dbReference type="PANTHER" id="PTHR43316">
    <property type="entry name" value="HYDROLASE, HALOACID DELAHOGENASE-RELATED"/>
    <property type="match status" value="1"/>
</dbReference>
<dbReference type="Proteomes" id="UP000192445">
    <property type="component" value="Chromosome"/>
</dbReference>
<dbReference type="SUPFAM" id="SSF56784">
    <property type="entry name" value="HAD-like"/>
    <property type="match status" value="1"/>
</dbReference>